<keyword evidence="2" id="KW-1185">Reference proteome</keyword>
<evidence type="ECO:0000313" key="1">
    <source>
        <dbReference type="EMBL" id="AXB47421.1"/>
    </source>
</evidence>
<gene>
    <name evidence="1" type="ORF">A4R43_37335</name>
</gene>
<accession>A0A344LH97</accession>
<dbReference type="EMBL" id="CP015163">
    <property type="protein sequence ID" value="AXB47421.1"/>
    <property type="molecule type" value="Genomic_DNA"/>
</dbReference>
<protein>
    <submittedName>
        <fullName evidence="1">Uncharacterized protein</fullName>
    </submittedName>
</protein>
<reference evidence="1 2" key="1">
    <citation type="submission" date="2016-04" db="EMBL/GenBank/DDBJ databases">
        <title>Complete genome sequence and analysis of deep-sea sediment isolate, Amycolatopsis sp. WP1.</title>
        <authorList>
            <person name="Wang H."/>
            <person name="Chen S."/>
            <person name="Wu Q."/>
        </authorList>
    </citation>
    <scope>NUCLEOTIDE SEQUENCE [LARGE SCALE GENOMIC DNA]</scope>
    <source>
        <strain evidence="1 2">WP1</strain>
    </source>
</reference>
<dbReference type="RefSeq" id="WP_113696479.1">
    <property type="nucleotide sequence ID" value="NZ_CP015163.1"/>
</dbReference>
<proteinExistence type="predicted"/>
<organism evidence="1 2">
    <name type="scientific">Amycolatopsis albispora</name>
    <dbReference type="NCBI Taxonomy" id="1804986"/>
    <lineage>
        <taxon>Bacteria</taxon>
        <taxon>Bacillati</taxon>
        <taxon>Actinomycetota</taxon>
        <taxon>Actinomycetes</taxon>
        <taxon>Pseudonocardiales</taxon>
        <taxon>Pseudonocardiaceae</taxon>
        <taxon>Amycolatopsis</taxon>
    </lineage>
</organism>
<evidence type="ECO:0000313" key="2">
    <source>
        <dbReference type="Proteomes" id="UP000250434"/>
    </source>
</evidence>
<name>A0A344LH97_9PSEU</name>
<dbReference type="AlphaFoldDB" id="A0A344LH97"/>
<dbReference type="KEGG" id="aab:A4R43_37335"/>
<dbReference type="Proteomes" id="UP000250434">
    <property type="component" value="Chromosome"/>
</dbReference>
<sequence>MEYSNPGEQVATTLAPDLIEEAFGVEPADNADHADNAAGAMAVPPPRAHREYVEGPIVLGYN</sequence>